<evidence type="ECO:0000313" key="2">
    <source>
        <dbReference type="EMBL" id="SFF96141.1"/>
    </source>
</evidence>
<organism evidence="2 3">
    <name type="scientific">Salegentibacter agarivorans</name>
    <dbReference type="NCBI Taxonomy" id="345907"/>
    <lineage>
        <taxon>Bacteria</taxon>
        <taxon>Pseudomonadati</taxon>
        <taxon>Bacteroidota</taxon>
        <taxon>Flavobacteriia</taxon>
        <taxon>Flavobacteriales</taxon>
        <taxon>Flavobacteriaceae</taxon>
        <taxon>Salegentibacter</taxon>
    </lineage>
</organism>
<feature type="region of interest" description="Disordered" evidence="1">
    <location>
        <begin position="1"/>
        <end position="46"/>
    </location>
</feature>
<feature type="compositionally biased region" description="Basic and acidic residues" evidence="1">
    <location>
        <begin position="1"/>
        <end position="39"/>
    </location>
</feature>
<dbReference type="Proteomes" id="UP000199116">
    <property type="component" value="Unassembled WGS sequence"/>
</dbReference>
<accession>A0A1I2N425</accession>
<reference evidence="3" key="1">
    <citation type="submission" date="2016-10" db="EMBL/GenBank/DDBJ databases">
        <authorList>
            <person name="Varghese N."/>
            <person name="Submissions S."/>
        </authorList>
    </citation>
    <scope>NUCLEOTIDE SEQUENCE [LARGE SCALE GENOMIC DNA]</scope>
    <source>
        <strain evidence="3">DSM 23515</strain>
    </source>
</reference>
<evidence type="ECO:0000256" key="1">
    <source>
        <dbReference type="SAM" id="MobiDB-lite"/>
    </source>
</evidence>
<dbReference type="RefSeq" id="WP_177195703.1">
    <property type="nucleotide sequence ID" value="NZ_FOOH01000016.1"/>
</dbReference>
<protein>
    <submittedName>
        <fullName evidence="2">Uncharacterized protein</fullName>
    </submittedName>
</protein>
<dbReference type="EMBL" id="FOOH01000016">
    <property type="protein sequence ID" value="SFF96141.1"/>
    <property type="molecule type" value="Genomic_DNA"/>
</dbReference>
<dbReference type="AlphaFoldDB" id="A0A1I2N425"/>
<keyword evidence="3" id="KW-1185">Reference proteome</keyword>
<name>A0A1I2N425_9FLAO</name>
<sequence>MTENEKKIDSIDQEIKRLQGERDQLRDKGQQPSEEEKNHFRQLIKN</sequence>
<proteinExistence type="predicted"/>
<evidence type="ECO:0000313" key="3">
    <source>
        <dbReference type="Proteomes" id="UP000199116"/>
    </source>
</evidence>
<gene>
    <name evidence="2" type="ORF">SAMN04488033_11699</name>
</gene>